<evidence type="ECO:0000313" key="5">
    <source>
        <dbReference type="EMBL" id="MBU8873419.1"/>
    </source>
</evidence>
<dbReference type="Pfam" id="PF00496">
    <property type="entry name" value="SBP_bac_5"/>
    <property type="match status" value="1"/>
</dbReference>
<dbReference type="PIRSF" id="PIRSF002741">
    <property type="entry name" value="MppA"/>
    <property type="match status" value="1"/>
</dbReference>
<feature type="domain" description="Solute-binding protein family 5" evidence="4">
    <location>
        <begin position="76"/>
        <end position="426"/>
    </location>
</feature>
<keyword evidence="3" id="KW-0732">Signal</keyword>
<feature type="chain" id="PRO_5046739541" evidence="3">
    <location>
        <begin position="25"/>
        <end position="534"/>
    </location>
</feature>
<gene>
    <name evidence="5" type="ORF">KQ910_06560</name>
</gene>
<reference evidence="5 6" key="1">
    <citation type="submission" date="2021-06" db="EMBL/GenBank/DDBJ databases">
        <authorList>
            <person name="Lee D.H."/>
        </authorList>
    </citation>
    <scope>NUCLEOTIDE SEQUENCE [LARGE SCALE GENOMIC DNA]</scope>
    <source>
        <strain evidence="5 6">MMS21-HV4-11</strain>
    </source>
</reference>
<sequence>MFKGLRIAVAGFGVLAATALPAFAQGTLRIGMTAADIPLTTGQPDQGFEGFRFAGYTIYDALVNWDLSKADTIADIRPGLALSWAPVEGEPTKWVFKLREGVKFHDGSDFDADAVIWNLDKVLNDKSPQFDSKQLAQVRARIPTLVGYKKIDKNTVELTTRIVNSLFPYDMSYVFYSSPANWEKQGKDWNKVALNPSGTGPFKVDRVVPRERLELSRNAEYWEKARVPKVDKVILFPMPEAATRTAALLAGQVDWIEVPAPDAIPRLKQGGMTIVTNKYPHNWAYQPSMVEGSPWTDIRVRKAANLAIDRAGINKLLGGLMIESKGHVYPGHPWFGSPSFDIKYDPAAAKKLLAEAGYSATKKPKIKIAISTSGSGQMLPLPMNEYVQENLNAVGFDATFEVMEWNALVTFAFQPVTGDNAKKAGVNGINISRATVDPYSAFTRLMNSNFVPPVGANWGVLKDEKLDAMINKAHTSFDKAEQTKALSEVHTYIVDQSYWVWIAHDLNPRAMSPKVKGFVQAQSWFQDLTPVEIK</sequence>
<dbReference type="Proteomes" id="UP000727907">
    <property type="component" value="Unassembled WGS sequence"/>
</dbReference>
<evidence type="ECO:0000259" key="4">
    <source>
        <dbReference type="Pfam" id="PF00496"/>
    </source>
</evidence>
<dbReference type="RefSeq" id="WP_216957663.1">
    <property type="nucleotide sequence ID" value="NZ_JAHOPB010000001.1"/>
</dbReference>
<dbReference type="CDD" id="cd08495">
    <property type="entry name" value="PBP2_NikA_DppA_OppA_like_8"/>
    <property type="match status" value="1"/>
</dbReference>
<comment type="caution">
    <text evidence="5">The sequence shown here is derived from an EMBL/GenBank/DDBJ whole genome shotgun (WGS) entry which is preliminary data.</text>
</comment>
<evidence type="ECO:0000313" key="6">
    <source>
        <dbReference type="Proteomes" id="UP000727907"/>
    </source>
</evidence>
<evidence type="ECO:0000256" key="2">
    <source>
        <dbReference type="ARBA" id="ARBA00005695"/>
    </source>
</evidence>
<name>A0ABS6IFP2_9HYPH</name>
<dbReference type="InterPro" id="IPR039424">
    <property type="entry name" value="SBP_5"/>
</dbReference>
<dbReference type="InterPro" id="IPR000914">
    <property type="entry name" value="SBP_5_dom"/>
</dbReference>
<evidence type="ECO:0000256" key="1">
    <source>
        <dbReference type="ARBA" id="ARBA00004418"/>
    </source>
</evidence>
<accession>A0ABS6IFP2</accession>
<comment type="similarity">
    <text evidence="2">Belongs to the bacterial solute-binding protein 5 family.</text>
</comment>
<evidence type="ECO:0000256" key="3">
    <source>
        <dbReference type="SAM" id="SignalP"/>
    </source>
</evidence>
<comment type="subcellular location">
    <subcellularLocation>
        <location evidence="1">Periplasm</location>
    </subcellularLocation>
</comment>
<dbReference type="PANTHER" id="PTHR30290">
    <property type="entry name" value="PERIPLASMIC BINDING COMPONENT OF ABC TRANSPORTER"/>
    <property type="match status" value="1"/>
</dbReference>
<dbReference type="PANTHER" id="PTHR30290:SF83">
    <property type="entry name" value="ABC TRANSPORTER SUBSTRATE-BINDING PROTEIN"/>
    <property type="match status" value="1"/>
</dbReference>
<organism evidence="5 6">
    <name type="scientific">Reyranella humidisoli</name>
    <dbReference type="NCBI Taxonomy" id="2849149"/>
    <lineage>
        <taxon>Bacteria</taxon>
        <taxon>Pseudomonadati</taxon>
        <taxon>Pseudomonadota</taxon>
        <taxon>Alphaproteobacteria</taxon>
        <taxon>Hyphomicrobiales</taxon>
        <taxon>Reyranellaceae</taxon>
        <taxon>Reyranella</taxon>
    </lineage>
</organism>
<keyword evidence="6" id="KW-1185">Reference proteome</keyword>
<feature type="signal peptide" evidence="3">
    <location>
        <begin position="1"/>
        <end position="24"/>
    </location>
</feature>
<proteinExistence type="inferred from homology"/>
<dbReference type="InterPro" id="IPR030678">
    <property type="entry name" value="Peptide/Ni-bd"/>
</dbReference>
<dbReference type="EMBL" id="JAHOPB010000001">
    <property type="protein sequence ID" value="MBU8873419.1"/>
    <property type="molecule type" value="Genomic_DNA"/>
</dbReference>
<protein>
    <submittedName>
        <fullName evidence="5">ABC transporter substrate-binding protein</fullName>
    </submittedName>
</protein>